<dbReference type="Proteomes" id="UP001148838">
    <property type="component" value="Unassembled WGS sequence"/>
</dbReference>
<dbReference type="PANTHER" id="PTHR10773:SF19">
    <property type="match status" value="1"/>
</dbReference>
<feature type="domain" description="DUF7869" evidence="1">
    <location>
        <begin position="414"/>
        <end position="539"/>
    </location>
</feature>
<reference evidence="2 3" key="1">
    <citation type="journal article" date="2022" name="Allergy">
        <title>Genome assembly and annotation of Periplaneta americana reveal a comprehensive cockroach allergen profile.</title>
        <authorList>
            <person name="Wang L."/>
            <person name="Xiong Q."/>
            <person name="Saelim N."/>
            <person name="Wang L."/>
            <person name="Nong W."/>
            <person name="Wan A.T."/>
            <person name="Shi M."/>
            <person name="Liu X."/>
            <person name="Cao Q."/>
            <person name="Hui J.H.L."/>
            <person name="Sookrung N."/>
            <person name="Leung T.F."/>
            <person name="Tungtrongchitr A."/>
            <person name="Tsui S.K.W."/>
        </authorList>
    </citation>
    <scope>NUCLEOTIDE SEQUENCE [LARGE SCALE GENOMIC DNA]</scope>
    <source>
        <strain evidence="2">PWHHKU_190912</strain>
    </source>
</reference>
<sequence length="565" mass="66110">MGCLKRIVKLTGFLEFGKDAATLPPRGFDGHLSILLNEGCDWLLTREDKISVTVRKTFIYDNQLVGGSRSGKRKRNEINYRRNVIKKNKLKGVEHVNWIGKTVAARTTGEQCGCKKKCFENLSNEDFNHAITTMNSFDTKDEQDLHLQRLIELQKIKSRRPRSENGILRKGSYKYYFIKSDSSKTEVCKKAFVSLYGIGKKQVERLCNLLYEGKSPKDRRGSNEKANTIPGEILHLIQEHIESFPTKETHYCGKGRKYLDARLNVKLMYDLFITKHPDSGVKYKFYLQCFHENFSLRFGRPQVDVCSKCEELGVKIKSSNLCDSLKRVAVVEMMVHKRRSKKFYNKIKEVEEICKERNYVLGICFDYMQNLPLPNIPVQEMFYYRQLWVINFNIHNLKDHTAHFYSYHEGTGHKSPNEVCSLFLNYIENYVPSSVKEFYLFSDNCGGQNKNHTVIRLLLALTQMGRFNKIIHYFPRRGHSFLPCDRDFGVVKRKLRKTDRVYVPEQYNTLIHQENTNNRFSVESVTTDDILNFKCWWPEHYKKTTCSLDTLGRKGKIRKCFLNTI</sequence>
<comment type="caution">
    <text evidence="2">The sequence shown here is derived from an EMBL/GenBank/DDBJ whole genome shotgun (WGS) entry which is preliminary data.</text>
</comment>
<dbReference type="EMBL" id="JAJSOF020000033">
    <property type="protein sequence ID" value="KAJ4430425.1"/>
    <property type="molecule type" value="Genomic_DNA"/>
</dbReference>
<accession>A0ABQ8S9M0</accession>
<evidence type="ECO:0000313" key="3">
    <source>
        <dbReference type="Proteomes" id="UP001148838"/>
    </source>
</evidence>
<evidence type="ECO:0000313" key="2">
    <source>
        <dbReference type="EMBL" id="KAJ4430425.1"/>
    </source>
</evidence>
<dbReference type="PANTHER" id="PTHR10773">
    <property type="entry name" value="DNA-DIRECTED RNA POLYMERASES I, II, AND III SUBUNIT RPABC2"/>
    <property type="match status" value="1"/>
</dbReference>
<keyword evidence="3" id="KW-1185">Reference proteome</keyword>
<protein>
    <recommendedName>
        <fullName evidence="1">DUF7869 domain-containing protein</fullName>
    </recommendedName>
</protein>
<gene>
    <name evidence="2" type="ORF">ANN_22641</name>
</gene>
<proteinExistence type="predicted"/>
<dbReference type="InterPro" id="IPR057191">
    <property type="entry name" value="DUF7869"/>
</dbReference>
<name>A0ABQ8S9M0_PERAM</name>
<dbReference type="Pfam" id="PF25273">
    <property type="entry name" value="DUF7869"/>
    <property type="match status" value="1"/>
</dbReference>
<evidence type="ECO:0000259" key="1">
    <source>
        <dbReference type="Pfam" id="PF25273"/>
    </source>
</evidence>
<organism evidence="2 3">
    <name type="scientific">Periplaneta americana</name>
    <name type="common">American cockroach</name>
    <name type="synonym">Blatta americana</name>
    <dbReference type="NCBI Taxonomy" id="6978"/>
    <lineage>
        <taxon>Eukaryota</taxon>
        <taxon>Metazoa</taxon>
        <taxon>Ecdysozoa</taxon>
        <taxon>Arthropoda</taxon>
        <taxon>Hexapoda</taxon>
        <taxon>Insecta</taxon>
        <taxon>Pterygota</taxon>
        <taxon>Neoptera</taxon>
        <taxon>Polyneoptera</taxon>
        <taxon>Dictyoptera</taxon>
        <taxon>Blattodea</taxon>
        <taxon>Blattoidea</taxon>
        <taxon>Blattidae</taxon>
        <taxon>Blattinae</taxon>
        <taxon>Periplaneta</taxon>
    </lineage>
</organism>